<dbReference type="EMBL" id="CM037617">
    <property type="protein sequence ID" value="KAH8005920.1"/>
    <property type="molecule type" value="Genomic_DNA"/>
</dbReference>
<name>A0ACB8FLY0_9SAUR</name>
<protein>
    <submittedName>
        <fullName evidence="1">Protein sidekick-1</fullName>
    </submittedName>
</protein>
<sequence length="190" mass="21580">MRLAANEGLWDLFAKDIPRSATSYSVSRDRLKQGVSYEFRVVAVNRFGYGEPSAPSAVVSAQLDSPFYEEWWFLIVMILCLLILVLLVVFTLILHSQTKKYKNCNTEPGQGFCLRSFCRRLSPGKNVSNMEESVNLDNGGFTALELNSRHLNVKNTFSKKNGTRTNYNRLKQQRIFGQGQPLLGTFTLKE</sequence>
<reference evidence="1" key="1">
    <citation type="submission" date="2021-08" db="EMBL/GenBank/DDBJ databases">
        <title>The first chromosome-level gecko genome reveals the dynamic sex chromosomes of Neotropical dwarf geckos (Sphaerodactylidae: Sphaerodactylus).</title>
        <authorList>
            <person name="Pinto B.J."/>
            <person name="Keating S.E."/>
            <person name="Gamble T."/>
        </authorList>
    </citation>
    <scope>NUCLEOTIDE SEQUENCE</scope>
    <source>
        <strain evidence="1">TG3544</strain>
    </source>
</reference>
<organism evidence="1 2">
    <name type="scientific">Sphaerodactylus townsendi</name>
    <dbReference type="NCBI Taxonomy" id="933632"/>
    <lineage>
        <taxon>Eukaryota</taxon>
        <taxon>Metazoa</taxon>
        <taxon>Chordata</taxon>
        <taxon>Craniata</taxon>
        <taxon>Vertebrata</taxon>
        <taxon>Euteleostomi</taxon>
        <taxon>Lepidosauria</taxon>
        <taxon>Squamata</taxon>
        <taxon>Bifurcata</taxon>
        <taxon>Gekkota</taxon>
        <taxon>Sphaerodactylidae</taxon>
        <taxon>Sphaerodactylus</taxon>
    </lineage>
</organism>
<evidence type="ECO:0000313" key="2">
    <source>
        <dbReference type="Proteomes" id="UP000827872"/>
    </source>
</evidence>
<gene>
    <name evidence="1" type="primary">SDK1_1</name>
    <name evidence="1" type="ORF">K3G42_031492</name>
</gene>
<evidence type="ECO:0000313" key="1">
    <source>
        <dbReference type="EMBL" id="KAH8005920.1"/>
    </source>
</evidence>
<comment type="caution">
    <text evidence="1">The sequence shown here is derived from an EMBL/GenBank/DDBJ whole genome shotgun (WGS) entry which is preliminary data.</text>
</comment>
<keyword evidence="2" id="KW-1185">Reference proteome</keyword>
<accession>A0ACB8FLY0</accession>
<proteinExistence type="predicted"/>
<dbReference type="Proteomes" id="UP000827872">
    <property type="component" value="Linkage Group LG04"/>
</dbReference>